<evidence type="ECO:0000313" key="2">
    <source>
        <dbReference type="Proteomes" id="UP000006054"/>
    </source>
</evidence>
<dbReference type="PATRIC" id="fig|880071.3.peg.285"/>
<proteinExistence type="predicted"/>
<dbReference type="AlphaFoldDB" id="I4AFQ0"/>
<dbReference type="EMBL" id="CP003345">
    <property type="protein sequence ID" value="AFM02785.1"/>
    <property type="molecule type" value="Genomic_DNA"/>
</dbReference>
<dbReference type="Gene3D" id="3.30.530.20">
    <property type="match status" value="1"/>
</dbReference>
<dbReference type="Proteomes" id="UP000006054">
    <property type="component" value="Chromosome"/>
</dbReference>
<sequence length="166" mass="19295">MPIIKIEPEINSGIKICFDLSRSIDLHKISTQQTNEQAISGKISGLIELNESVTWKAKHFGICQKLTSKITEFEKPNQFVDEMVSGIFKNFKHEHIFTNLSNRTLMTDIFAYESPLGVLGKLADKLFVKKYMTKLLEERNRVIKEYAESNQWKKILNEREYIILNL</sequence>
<dbReference type="STRING" id="880071.Fleli_0298"/>
<dbReference type="InterPro" id="IPR023393">
    <property type="entry name" value="START-like_dom_sf"/>
</dbReference>
<keyword evidence="2" id="KW-1185">Reference proteome</keyword>
<dbReference type="SUPFAM" id="SSF55961">
    <property type="entry name" value="Bet v1-like"/>
    <property type="match status" value="1"/>
</dbReference>
<dbReference type="CDD" id="cd07820">
    <property type="entry name" value="SRPBCC_3"/>
    <property type="match status" value="1"/>
</dbReference>
<gene>
    <name evidence="1" type="ordered locus">Fleli_0298</name>
</gene>
<evidence type="ECO:0008006" key="3">
    <source>
        <dbReference type="Google" id="ProtNLM"/>
    </source>
</evidence>
<dbReference type="OrthoDB" id="9801773at2"/>
<dbReference type="KEGG" id="fli:Fleli_0298"/>
<name>I4AFQ0_BERLS</name>
<protein>
    <recommendedName>
        <fullName evidence="3">Cell division protein</fullName>
    </recommendedName>
</protein>
<evidence type="ECO:0000313" key="1">
    <source>
        <dbReference type="EMBL" id="AFM02785.1"/>
    </source>
</evidence>
<reference evidence="2" key="1">
    <citation type="submission" date="2012-06" db="EMBL/GenBank/DDBJ databases">
        <title>The complete genome of Flexibacter litoralis DSM 6794.</title>
        <authorList>
            <person name="Lucas S."/>
            <person name="Copeland A."/>
            <person name="Lapidus A."/>
            <person name="Glavina del Rio T."/>
            <person name="Dalin E."/>
            <person name="Tice H."/>
            <person name="Bruce D."/>
            <person name="Goodwin L."/>
            <person name="Pitluck S."/>
            <person name="Peters L."/>
            <person name="Ovchinnikova G."/>
            <person name="Lu M."/>
            <person name="Kyrpides N."/>
            <person name="Mavromatis K."/>
            <person name="Ivanova N."/>
            <person name="Brettin T."/>
            <person name="Detter J.C."/>
            <person name="Han C."/>
            <person name="Larimer F."/>
            <person name="Land M."/>
            <person name="Hauser L."/>
            <person name="Markowitz V."/>
            <person name="Cheng J.-F."/>
            <person name="Hugenholtz P."/>
            <person name="Woyke T."/>
            <person name="Wu D."/>
            <person name="Spring S."/>
            <person name="Lang E."/>
            <person name="Kopitz M."/>
            <person name="Brambilla E."/>
            <person name="Klenk H.-P."/>
            <person name="Eisen J.A."/>
        </authorList>
    </citation>
    <scope>NUCLEOTIDE SEQUENCE [LARGE SCALE GENOMIC DNA]</scope>
    <source>
        <strain evidence="2">ATCC 23117 / DSM 6794 / NBRC 15988 / NCIMB 1366 / Sio-4</strain>
    </source>
</reference>
<dbReference type="HOGENOM" id="CLU_112936_0_0_10"/>
<organism evidence="1 2">
    <name type="scientific">Bernardetia litoralis (strain ATCC 23117 / DSM 6794 / NBRC 15988 / NCIMB 1366 / Fx l1 / Sio-4)</name>
    <name type="common">Flexibacter litoralis</name>
    <dbReference type="NCBI Taxonomy" id="880071"/>
    <lineage>
        <taxon>Bacteria</taxon>
        <taxon>Pseudomonadati</taxon>
        <taxon>Bacteroidota</taxon>
        <taxon>Cytophagia</taxon>
        <taxon>Cytophagales</taxon>
        <taxon>Bernardetiaceae</taxon>
        <taxon>Bernardetia</taxon>
    </lineage>
</organism>
<dbReference type="eggNOG" id="COG4276">
    <property type="taxonomic scope" value="Bacteria"/>
</dbReference>
<accession>I4AFQ0</accession>
<dbReference type="RefSeq" id="WP_014796248.1">
    <property type="nucleotide sequence ID" value="NC_018018.1"/>
</dbReference>